<sequence length="76" mass="9207">MLWQEKAKTKLGKFLHKYDIPQSELHKWTNKYVSQTMISRMCVEKEYTPTTDKVNAILKALRKYVDNDVTYEDFWM</sequence>
<dbReference type="Proteomes" id="UP000053681">
    <property type="component" value="Unassembled WGS sequence"/>
</dbReference>
<dbReference type="EMBL" id="LNQP01000110">
    <property type="protein sequence ID" value="KSU86150.1"/>
    <property type="molecule type" value="Genomic_DNA"/>
</dbReference>
<proteinExistence type="predicted"/>
<evidence type="ECO:0000313" key="2">
    <source>
        <dbReference type="Proteomes" id="UP000053681"/>
    </source>
</evidence>
<dbReference type="AlphaFoldDB" id="A0A0V8JGF6"/>
<comment type="caution">
    <text evidence="1">The sequence shown here is derived from an EMBL/GenBank/DDBJ whole genome shotgun (WGS) entry which is preliminary data.</text>
</comment>
<keyword evidence="2" id="KW-1185">Reference proteome</keyword>
<reference evidence="1 2" key="1">
    <citation type="submission" date="2015-11" db="EMBL/GenBank/DDBJ databases">
        <title>Bacillus caseinolyticus sp nov.</title>
        <authorList>
            <person name="Dastager S.G."/>
            <person name="Mawlankar R."/>
        </authorList>
    </citation>
    <scope>NUCLEOTIDE SEQUENCE [LARGE SCALE GENOMIC DNA]</scope>
    <source>
        <strain evidence="1 2">SGD-V-76</strain>
    </source>
</reference>
<organism evidence="1 2">
    <name type="scientific">Priestia veravalensis</name>
    <dbReference type="NCBI Taxonomy" id="1414648"/>
    <lineage>
        <taxon>Bacteria</taxon>
        <taxon>Bacillati</taxon>
        <taxon>Bacillota</taxon>
        <taxon>Bacilli</taxon>
        <taxon>Bacillales</taxon>
        <taxon>Bacillaceae</taxon>
        <taxon>Priestia</taxon>
    </lineage>
</organism>
<dbReference type="RefSeq" id="WP_025909648.1">
    <property type="nucleotide sequence ID" value="NZ_KQ758724.1"/>
</dbReference>
<evidence type="ECO:0008006" key="3">
    <source>
        <dbReference type="Google" id="ProtNLM"/>
    </source>
</evidence>
<protein>
    <recommendedName>
        <fullName evidence="3">XRE family transcriptional regulator</fullName>
    </recommendedName>
</protein>
<evidence type="ECO:0000313" key="1">
    <source>
        <dbReference type="EMBL" id="KSU86150.1"/>
    </source>
</evidence>
<accession>A0A0V8JGF6</accession>
<gene>
    <name evidence="1" type="ORF">AS180_20200</name>
</gene>
<name>A0A0V8JGF6_9BACI</name>